<dbReference type="KEGG" id="pxi:J5O05_04830"/>
<comment type="catalytic activity">
    <reaction evidence="1">
        <text>Release of an N-terminal amino acid, Xaa-|-Yaa- from a peptide, amide or arylamide. Xaa is preferably Ala, but may be most amino acids including Pro (slow action). When a terminal hydrophobic residue is followed by a prolyl residue, the two may be released as an intact Xaa-Pro dipeptide.</text>
        <dbReference type="EC" id="3.4.11.2"/>
    </reaction>
</comment>
<keyword evidence="12" id="KW-0732">Signal</keyword>
<dbReference type="GO" id="GO:0070006">
    <property type="term" value="F:metalloaminopeptidase activity"/>
    <property type="evidence" value="ECO:0007669"/>
    <property type="project" value="TreeGrafter"/>
</dbReference>
<comment type="similarity">
    <text evidence="3">Belongs to the peptidase M1 family.</text>
</comment>
<dbReference type="Gene3D" id="2.60.40.1730">
    <property type="entry name" value="tricorn interacting facor f3 domain"/>
    <property type="match status" value="1"/>
</dbReference>
<name>A0A975DI06_9GAMM</name>
<evidence type="ECO:0000256" key="11">
    <source>
        <dbReference type="ARBA" id="ARBA00023049"/>
    </source>
</evidence>
<dbReference type="PRINTS" id="PR00756">
    <property type="entry name" value="ALADIPTASE"/>
</dbReference>
<feature type="signal peptide" evidence="12">
    <location>
        <begin position="1"/>
        <end position="31"/>
    </location>
</feature>
<feature type="domain" description="Aminopeptidase N-like N-terminal" evidence="14">
    <location>
        <begin position="46"/>
        <end position="214"/>
    </location>
</feature>
<dbReference type="GO" id="GO:0043171">
    <property type="term" value="P:peptide catabolic process"/>
    <property type="evidence" value="ECO:0007669"/>
    <property type="project" value="TreeGrafter"/>
</dbReference>
<organism evidence="15 16">
    <name type="scientific">Pseudoalteromonas xiamenensis</name>
    <dbReference type="NCBI Taxonomy" id="882626"/>
    <lineage>
        <taxon>Bacteria</taxon>
        <taxon>Pseudomonadati</taxon>
        <taxon>Pseudomonadota</taxon>
        <taxon>Gammaproteobacteria</taxon>
        <taxon>Alteromonadales</taxon>
        <taxon>Pseudoalteromonadaceae</taxon>
        <taxon>Pseudoalteromonas</taxon>
    </lineage>
</organism>
<dbReference type="GO" id="GO:0005615">
    <property type="term" value="C:extracellular space"/>
    <property type="evidence" value="ECO:0007669"/>
    <property type="project" value="TreeGrafter"/>
</dbReference>
<dbReference type="GO" id="GO:0016020">
    <property type="term" value="C:membrane"/>
    <property type="evidence" value="ECO:0007669"/>
    <property type="project" value="TreeGrafter"/>
</dbReference>
<dbReference type="InterPro" id="IPR042097">
    <property type="entry name" value="Aminopeptidase_N-like_N_sf"/>
</dbReference>
<dbReference type="Proteomes" id="UP000664904">
    <property type="component" value="Chromosome"/>
</dbReference>
<keyword evidence="6" id="KW-0031">Aminopeptidase</keyword>
<dbReference type="RefSeq" id="WP_208843833.1">
    <property type="nucleotide sequence ID" value="NZ_CP072133.1"/>
</dbReference>
<accession>A0A975DI06</accession>
<evidence type="ECO:0000256" key="7">
    <source>
        <dbReference type="ARBA" id="ARBA00022670"/>
    </source>
</evidence>
<protein>
    <recommendedName>
        <fullName evidence="5">Aminopeptidase N</fullName>
        <ecNumber evidence="4">3.4.11.2</ecNumber>
    </recommendedName>
</protein>
<evidence type="ECO:0000256" key="9">
    <source>
        <dbReference type="ARBA" id="ARBA00022801"/>
    </source>
</evidence>
<evidence type="ECO:0000256" key="12">
    <source>
        <dbReference type="SAM" id="SignalP"/>
    </source>
</evidence>
<dbReference type="EMBL" id="CP072133">
    <property type="protein sequence ID" value="QTH72211.1"/>
    <property type="molecule type" value="Genomic_DNA"/>
</dbReference>
<dbReference type="PANTHER" id="PTHR11533:SF174">
    <property type="entry name" value="PUROMYCIN-SENSITIVE AMINOPEPTIDASE-RELATED"/>
    <property type="match status" value="1"/>
</dbReference>
<evidence type="ECO:0000256" key="10">
    <source>
        <dbReference type="ARBA" id="ARBA00022833"/>
    </source>
</evidence>
<evidence type="ECO:0000256" key="6">
    <source>
        <dbReference type="ARBA" id="ARBA00022438"/>
    </source>
</evidence>
<evidence type="ECO:0000256" key="5">
    <source>
        <dbReference type="ARBA" id="ARBA00015611"/>
    </source>
</evidence>
<dbReference type="GO" id="GO:0006508">
    <property type="term" value="P:proteolysis"/>
    <property type="evidence" value="ECO:0007669"/>
    <property type="project" value="UniProtKB-KW"/>
</dbReference>
<dbReference type="Pfam" id="PF17900">
    <property type="entry name" value="Peptidase_M1_N"/>
    <property type="match status" value="1"/>
</dbReference>
<gene>
    <name evidence="15" type="ORF">J5O05_04830</name>
</gene>
<keyword evidence="7" id="KW-0645">Protease</keyword>
<sequence>MHNNKRKHFLMSNLPRLVAFLALCMTTLASAADYRINPNQILQKQDVYLQLDPREESYSGVTTLYLSFAQDASEVAFHSKALQIESVTLVQNEQSTTLALSQADEFDVVRQTLVSPISGSVKLIVHFKGLFSNAVEGLFVQRTEGKKPFIFSQFQKMLARRAFPTVDDPSFKTHFTFTLDIPKHYQALHNTVAVKEEIKGEHKVVHFKPTAKLNTDVLALAVGEFKSTALNETQLKSKVFNPVDSDVSVPAYFSDVLNHAVSGIEGYLNSPFPFDKLDFFVAPIETLAGMENVGLVALNPNQFLDDDDGQSQCEFTKLVAHEVAHMWFGNSVTMAWYDDFWLNETFAEFMAVKIVRRHFPELASCTYGRKSRLYHFDTNSVAPMRAKMQKLGDNIPMDDFHYVKGVAVLNMVEQVIGEDALSGVMQAYFAENKYGNANTNSFLSKLSTFPLAQQLVDSFTSQSSYPLITLKKNNGEFSLEQSDFNGNSDKRWTVPVFMKIWNGHSMLSKQGIVSGKTLAIKNIPSDSRIWLNEDDKGYYRFFDASGQDGLLLTKLNEREREVYFDNLDALAEHGYIDFQMYLEQQITTINTMPKGSRAVSIAFSALSDAFVSTIPAEKQAVFSAYLKTKLPRIEDWSEVAALSTAQSWLSFYGLYLHDDRVYQYALRQYAESDFLHSDNLEALVKVLAFNANKAQYRALLGLFEKAEAEYKDVLLDSLGYVSNTEHVSLFYDLLLSDATVGFAIGYRFQYPAFQPRFRAHVAQFFATNQARVATRLAQDELQWMPYNFMTACSEKERDLVIEAFSQWQKIPGLAAKEQEIVERILACSGNAQKALNSMQTILSR</sequence>
<dbReference type="Gene3D" id="1.10.390.10">
    <property type="entry name" value="Neutral Protease Domain 2"/>
    <property type="match status" value="1"/>
</dbReference>
<keyword evidence="8" id="KW-0479">Metal-binding</keyword>
<evidence type="ECO:0000256" key="3">
    <source>
        <dbReference type="ARBA" id="ARBA00010136"/>
    </source>
</evidence>
<dbReference type="InterPro" id="IPR001930">
    <property type="entry name" value="Peptidase_M1"/>
</dbReference>
<dbReference type="GO" id="GO:0042277">
    <property type="term" value="F:peptide binding"/>
    <property type="evidence" value="ECO:0007669"/>
    <property type="project" value="TreeGrafter"/>
</dbReference>
<dbReference type="EC" id="3.4.11.2" evidence="4"/>
<dbReference type="InterPro" id="IPR050344">
    <property type="entry name" value="Peptidase_M1_aminopeptidases"/>
</dbReference>
<dbReference type="InterPro" id="IPR014782">
    <property type="entry name" value="Peptidase_M1_dom"/>
</dbReference>
<evidence type="ECO:0000256" key="2">
    <source>
        <dbReference type="ARBA" id="ARBA00001947"/>
    </source>
</evidence>
<evidence type="ECO:0000259" key="14">
    <source>
        <dbReference type="Pfam" id="PF17900"/>
    </source>
</evidence>
<feature type="domain" description="Peptidase M1 membrane alanine aminopeptidase" evidence="13">
    <location>
        <begin position="259"/>
        <end position="460"/>
    </location>
</feature>
<keyword evidence="11" id="KW-0482">Metalloprotease</keyword>
<dbReference type="Pfam" id="PF01433">
    <property type="entry name" value="Peptidase_M1"/>
    <property type="match status" value="1"/>
</dbReference>
<dbReference type="PANTHER" id="PTHR11533">
    <property type="entry name" value="PROTEASE M1 ZINC METALLOPROTEASE"/>
    <property type="match status" value="1"/>
</dbReference>
<keyword evidence="16" id="KW-1185">Reference proteome</keyword>
<evidence type="ECO:0000313" key="15">
    <source>
        <dbReference type="EMBL" id="QTH72211.1"/>
    </source>
</evidence>
<evidence type="ECO:0000256" key="1">
    <source>
        <dbReference type="ARBA" id="ARBA00000098"/>
    </source>
</evidence>
<reference evidence="15" key="1">
    <citation type="submission" date="2021-03" db="EMBL/GenBank/DDBJ databases">
        <title>Complete Genome of Pseudoalteromonas xiamenensis STKMTI.2, a new potential marine bacterium producing anti-Vibrio compounds.</title>
        <authorList>
            <person name="Handayani D.P."/>
            <person name="Isnansetyo A."/>
            <person name="Istiqomah I."/>
            <person name="Jumina J."/>
        </authorList>
    </citation>
    <scope>NUCLEOTIDE SEQUENCE</scope>
    <source>
        <strain evidence="15">STKMTI.2</strain>
    </source>
</reference>
<dbReference type="Gene3D" id="2.60.40.1910">
    <property type="match status" value="1"/>
</dbReference>
<dbReference type="SUPFAM" id="SSF63737">
    <property type="entry name" value="Leukotriene A4 hydrolase N-terminal domain"/>
    <property type="match status" value="1"/>
</dbReference>
<keyword evidence="9" id="KW-0378">Hydrolase</keyword>
<dbReference type="GO" id="GO:0016285">
    <property type="term" value="F:alanyl aminopeptidase activity"/>
    <property type="evidence" value="ECO:0007669"/>
    <property type="project" value="UniProtKB-EC"/>
</dbReference>
<evidence type="ECO:0000256" key="4">
    <source>
        <dbReference type="ARBA" id="ARBA00012564"/>
    </source>
</evidence>
<evidence type="ECO:0000313" key="16">
    <source>
        <dbReference type="Proteomes" id="UP000664904"/>
    </source>
</evidence>
<evidence type="ECO:0000259" key="13">
    <source>
        <dbReference type="Pfam" id="PF01433"/>
    </source>
</evidence>
<proteinExistence type="inferred from homology"/>
<comment type="cofactor">
    <cofactor evidence="2">
        <name>Zn(2+)</name>
        <dbReference type="ChEBI" id="CHEBI:29105"/>
    </cofactor>
</comment>
<dbReference type="InterPro" id="IPR027268">
    <property type="entry name" value="Peptidase_M4/M1_CTD_sf"/>
</dbReference>
<dbReference type="GO" id="GO:0005737">
    <property type="term" value="C:cytoplasm"/>
    <property type="evidence" value="ECO:0007669"/>
    <property type="project" value="TreeGrafter"/>
</dbReference>
<dbReference type="GO" id="GO:0008270">
    <property type="term" value="F:zinc ion binding"/>
    <property type="evidence" value="ECO:0007669"/>
    <property type="project" value="InterPro"/>
</dbReference>
<keyword evidence="10" id="KW-0862">Zinc</keyword>
<dbReference type="AlphaFoldDB" id="A0A975DI06"/>
<evidence type="ECO:0000256" key="8">
    <source>
        <dbReference type="ARBA" id="ARBA00022723"/>
    </source>
</evidence>
<feature type="chain" id="PRO_5036985180" description="Aminopeptidase N" evidence="12">
    <location>
        <begin position="32"/>
        <end position="844"/>
    </location>
</feature>
<dbReference type="InterPro" id="IPR045357">
    <property type="entry name" value="Aminopeptidase_N-like_N"/>
</dbReference>
<dbReference type="SUPFAM" id="SSF55486">
    <property type="entry name" value="Metalloproteases ('zincins'), catalytic domain"/>
    <property type="match status" value="1"/>
</dbReference>